<accession>A0AAX4P2P2</accession>
<dbReference type="AlphaFoldDB" id="A0AAX4P2P2"/>
<dbReference type="Pfam" id="PF00777">
    <property type="entry name" value="Glyco_transf_29"/>
    <property type="match status" value="1"/>
</dbReference>
<dbReference type="EMBL" id="CP151502">
    <property type="protein sequence ID" value="WZN60246.1"/>
    <property type="molecule type" value="Genomic_DNA"/>
</dbReference>
<evidence type="ECO:0000256" key="2">
    <source>
        <dbReference type="ARBA" id="ARBA00006003"/>
    </source>
</evidence>
<evidence type="ECO:0000256" key="1">
    <source>
        <dbReference type="ARBA" id="ARBA00004323"/>
    </source>
</evidence>
<keyword evidence="4" id="KW-0808">Transferase</keyword>
<evidence type="ECO:0000313" key="12">
    <source>
        <dbReference type="Proteomes" id="UP001472866"/>
    </source>
</evidence>
<comment type="subcellular location">
    <subcellularLocation>
        <location evidence="1">Golgi apparatus membrane</location>
        <topology evidence="1">Single-pass type II membrane protein</topology>
    </subcellularLocation>
</comment>
<comment type="similarity">
    <text evidence="2">Belongs to the glycosyltransferase 29 family.</text>
</comment>
<proteinExistence type="inferred from homology"/>
<dbReference type="Gene3D" id="3.90.1480.20">
    <property type="entry name" value="Glycosyl transferase family 29"/>
    <property type="match status" value="1"/>
</dbReference>
<evidence type="ECO:0000256" key="5">
    <source>
        <dbReference type="ARBA" id="ARBA00022692"/>
    </source>
</evidence>
<dbReference type="InterPro" id="IPR038578">
    <property type="entry name" value="GT29-like_sf"/>
</dbReference>
<keyword evidence="5" id="KW-0812">Transmembrane</keyword>
<evidence type="ECO:0000256" key="10">
    <source>
        <dbReference type="ARBA" id="ARBA00023180"/>
    </source>
</evidence>
<keyword evidence="7" id="KW-1133">Transmembrane helix</keyword>
<sequence length="398" mass="45539">MERRRQRLLVAFGCAHWRVLRGGRAARDAEEDIVEGAKVPKGRRLSVAREENGTRLVERWHRAGAAGEDGGVAETGARGLLRSRNRYHIPQRWQRPLTGRCRDEGKIRKNVKPDQKPVVDCLLSEKERCPVGEEQALRVLHATDSVKQLMVYETPCVTINKGLKRCATTQGNPETMRMGSVPSSKYSEEDVERNYTSCALIGNGPGLFKQNKAGVIDQHDAIFRFNSLHNLQYQGRKTTFRILNNKRVEGITKKRVKIKEQTPGEAWIMWHYFSLKKYAELKKINENSRIMAPDFLKFELRAYFGVRKDLKRFGNTMRCPMNLNSGMHGILMALKICDEVNLFGFSYQKNTVNNSRRNTGGKAFQNTVVSPRLSKHHDWHTDALVVKYLAMARLLNIC</sequence>
<keyword evidence="3 11" id="KW-0328">Glycosyltransferase</keyword>
<evidence type="ECO:0000256" key="7">
    <source>
        <dbReference type="ARBA" id="ARBA00022989"/>
    </source>
</evidence>
<dbReference type="GO" id="GO:0000139">
    <property type="term" value="C:Golgi membrane"/>
    <property type="evidence" value="ECO:0007669"/>
    <property type="project" value="UniProtKB-SubCell"/>
</dbReference>
<protein>
    <submittedName>
        <fullName evidence="11">Sialyltransferase</fullName>
    </submittedName>
</protein>
<dbReference type="Proteomes" id="UP001472866">
    <property type="component" value="Chromosome 02"/>
</dbReference>
<dbReference type="InterPro" id="IPR001675">
    <property type="entry name" value="Glyco_trans_29"/>
</dbReference>
<name>A0AAX4P2P2_9CHLO</name>
<keyword evidence="8" id="KW-0333">Golgi apparatus</keyword>
<evidence type="ECO:0000256" key="6">
    <source>
        <dbReference type="ARBA" id="ARBA00022968"/>
    </source>
</evidence>
<evidence type="ECO:0000256" key="8">
    <source>
        <dbReference type="ARBA" id="ARBA00023034"/>
    </source>
</evidence>
<keyword evidence="10" id="KW-0325">Glycoprotein</keyword>
<evidence type="ECO:0000256" key="3">
    <source>
        <dbReference type="ARBA" id="ARBA00022676"/>
    </source>
</evidence>
<keyword evidence="9" id="KW-0472">Membrane</keyword>
<evidence type="ECO:0000313" key="11">
    <source>
        <dbReference type="EMBL" id="WZN60246.1"/>
    </source>
</evidence>
<dbReference type="PANTHER" id="PTHR11987">
    <property type="entry name" value="ALPHA-2,8-SIALYLTRANSFERASE"/>
    <property type="match status" value="1"/>
</dbReference>
<gene>
    <name evidence="11" type="ORF">HKI87_02g17750</name>
</gene>
<reference evidence="11 12" key="1">
    <citation type="submission" date="2024-03" db="EMBL/GenBank/DDBJ databases">
        <title>Complete genome sequence of the green alga Chloropicon roscoffensis RCC1871.</title>
        <authorList>
            <person name="Lemieux C."/>
            <person name="Pombert J.-F."/>
            <person name="Otis C."/>
            <person name="Turmel M."/>
        </authorList>
    </citation>
    <scope>NUCLEOTIDE SEQUENCE [LARGE SCALE GENOMIC DNA]</scope>
    <source>
        <strain evidence="11 12">RCC1871</strain>
    </source>
</reference>
<evidence type="ECO:0000256" key="9">
    <source>
        <dbReference type="ARBA" id="ARBA00023136"/>
    </source>
</evidence>
<evidence type="ECO:0000256" key="4">
    <source>
        <dbReference type="ARBA" id="ARBA00022679"/>
    </source>
</evidence>
<keyword evidence="12" id="KW-1185">Reference proteome</keyword>
<dbReference type="PANTHER" id="PTHR11987:SF36">
    <property type="entry name" value="SIA-ALPHA-2,3-GAL-BETA-1,4-GLCNAC-R:ALPHA 2,8-SIALYLTRANSFERASE"/>
    <property type="match status" value="1"/>
</dbReference>
<dbReference type="GO" id="GO:0008373">
    <property type="term" value="F:sialyltransferase activity"/>
    <property type="evidence" value="ECO:0007669"/>
    <property type="project" value="InterPro"/>
</dbReference>
<organism evidence="11 12">
    <name type="scientific">Chloropicon roscoffensis</name>
    <dbReference type="NCBI Taxonomy" id="1461544"/>
    <lineage>
        <taxon>Eukaryota</taxon>
        <taxon>Viridiplantae</taxon>
        <taxon>Chlorophyta</taxon>
        <taxon>Chloropicophyceae</taxon>
        <taxon>Chloropicales</taxon>
        <taxon>Chloropicaceae</taxon>
        <taxon>Chloropicon</taxon>
    </lineage>
</organism>
<dbReference type="InterPro" id="IPR050943">
    <property type="entry name" value="Glycosyltr_29_Sialyltrsf"/>
</dbReference>
<keyword evidence="6" id="KW-0735">Signal-anchor</keyword>